<dbReference type="RefSeq" id="WP_354694933.1">
    <property type="nucleotide sequence ID" value="NZ_JAZHOG010000004.1"/>
</dbReference>
<feature type="transmembrane region" description="Helical" evidence="1">
    <location>
        <begin position="12"/>
        <end position="34"/>
    </location>
</feature>
<reference evidence="2 3" key="1">
    <citation type="submission" date="2024-02" db="EMBL/GenBank/DDBJ databases">
        <title>A novel Wenzhouxiangellaceae bacterium, isolated from coastal sediments.</title>
        <authorList>
            <person name="Du Z.-J."/>
            <person name="Ye Y.-Q."/>
            <person name="Zhang X.-Y."/>
        </authorList>
    </citation>
    <scope>NUCLEOTIDE SEQUENCE [LARGE SCALE GENOMIC DNA]</scope>
    <source>
        <strain evidence="2 3">CH-27</strain>
    </source>
</reference>
<comment type="caution">
    <text evidence="2">The sequence shown here is derived from an EMBL/GenBank/DDBJ whole genome shotgun (WGS) entry which is preliminary data.</text>
</comment>
<evidence type="ECO:0000313" key="3">
    <source>
        <dbReference type="Proteomes" id="UP001359886"/>
    </source>
</evidence>
<evidence type="ECO:0000313" key="2">
    <source>
        <dbReference type="EMBL" id="MEJ8567619.1"/>
    </source>
</evidence>
<dbReference type="AlphaFoldDB" id="A0AAW9RF87"/>
<dbReference type="Pfam" id="PF07963">
    <property type="entry name" value="N_methyl"/>
    <property type="match status" value="1"/>
</dbReference>
<gene>
    <name evidence="2" type="ORF">V3330_08285</name>
</gene>
<sequence length="714" mass="77188">MNISSTRMRNQAGTTLLEVLVGIVIFAVGIMALAQLQGNLSKGSADSNARTVAINIAEETIEAARTFVQVTGGPGANAFNNIVSGTRTESRGGINYTVASTVTDYYYNPATGSFSTSKPNSTIVNADLKRLQLAVTWGSGQTFQIDEDEVSGDIGTGTIVLTDMISSITSPSGGKVVLNSTTNELYGPPVDYTPGQNPDIVSIKLGDNRFKESTTPLPDVIRSDELVETSFDVVTYSQSDEGATFLRREEFRAVSCECTLRAATDPGDGGLRPTIWNGTDYTEGEWVAKPYGVSANNQQSDFCSICCRDHHDGGTGTQDDVNDPGRSLTDPFRPSSQYWTSADGQTGLIGDHKHYRRSNNGTLTLATVGNTYVEACRLVRKDGFFRVAQDLRQEGNNSFPDDYLDEDAEIEEYSQYVTDAVSIFKDATGNGYEQSPPTLMQPQDMAEPVTFPASQQQNATTMSSSRANQQLRNRGIYIDYMSDVLRDIVSCMDDGGSGSECGVEGANSPLEVIPFYDVQLTWLARWTETPNNNPVDVTNEAVRDNNTHSRGFADLTSGYGYSEINAESHRGNLGLTATDPIDPWYAGNLRDYDMYALAATSTPPPPTSGFDVSGSILSAVGGVKAADVEIEVSEAQCDRTSVGFECVVPTGANNPRIKVYNYFKRNKILVACSDTLVIQGTNHSGSDPTQNWTRFTLPKSDVSGADIVIKQDSC</sequence>
<dbReference type="Proteomes" id="UP001359886">
    <property type="component" value="Unassembled WGS sequence"/>
</dbReference>
<keyword evidence="1" id="KW-0472">Membrane</keyword>
<keyword evidence="1" id="KW-1133">Transmembrane helix</keyword>
<accession>A0AAW9RF87</accession>
<organism evidence="2 3">
    <name type="scientific">Elongatibacter sediminis</name>
    <dbReference type="NCBI Taxonomy" id="3119006"/>
    <lineage>
        <taxon>Bacteria</taxon>
        <taxon>Pseudomonadati</taxon>
        <taxon>Pseudomonadota</taxon>
        <taxon>Gammaproteobacteria</taxon>
        <taxon>Chromatiales</taxon>
        <taxon>Wenzhouxiangellaceae</taxon>
        <taxon>Elongatibacter</taxon>
    </lineage>
</organism>
<proteinExistence type="predicted"/>
<dbReference type="EMBL" id="JAZHOG010000004">
    <property type="protein sequence ID" value="MEJ8567619.1"/>
    <property type="molecule type" value="Genomic_DNA"/>
</dbReference>
<protein>
    <submittedName>
        <fullName evidence="2">Prepilin-type N-terminal cleavage/methylation domain-containing protein</fullName>
    </submittedName>
</protein>
<keyword evidence="1" id="KW-0812">Transmembrane</keyword>
<keyword evidence="3" id="KW-1185">Reference proteome</keyword>
<evidence type="ECO:0000256" key="1">
    <source>
        <dbReference type="SAM" id="Phobius"/>
    </source>
</evidence>
<dbReference type="InterPro" id="IPR012902">
    <property type="entry name" value="N_methyl_site"/>
</dbReference>
<name>A0AAW9RF87_9GAMM</name>